<dbReference type="Proteomes" id="UP001476950">
    <property type="component" value="Unassembled WGS sequence"/>
</dbReference>
<evidence type="ECO:0000313" key="2">
    <source>
        <dbReference type="Proteomes" id="UP001476950"/>
    </source>
</evidence>
<keyword evidence="2" id="KW-1185">Reference proteome</keyword>
<gene>
    <name evidence="1" type="ORF">NDI38_30500</name>
</gene>
<comment type="caution">
    <text evidence="1">The sequence shown here is derived from an EMBL/GenBank/DDBJ whole genome shotgun (WGS) entry which is preliminary data.</text>
</comment>
<organism evidence="1 2">
    <name type="scientific">Stenomitos frigidus AS-A4</name>
    <dbReference type="NCBI Taxonomy" id="2933935"/>
    <lineage>
        <taxon>Bacteria</taxon>
        <taxon>Bacillati</taxon>
        <taxon>Cyanobacteriota</taxon>
        <taxon>Cyanophyceae</taxon>
        <taxon>Leptolyngbyales</taxon>
        <taxon>Leptolyngbyaceae</taxon>
        <taxon>Stenomitos</taxon>
    </lineage>
</organism>
<evidence type="ECO:0000313" key="1">
    <source>
        <dbReference type="EMBL" id="MEP1062708.1"/>
    </source>
</evidence>
<dbReference type="RefSeq" id="WP_190446084.1">
    <property type="nucleotide sequence ID" value="NZ_JAMPLM010000082.1"/>
</dbReference>
<name>A0ABV0KTY5_9CYAN</name>
<accession>A0ABV0KTY5</accession>
<sequence length="151" mass="17675">MNAWLLTWEGTEGPAVVPDKKIVAIISGRLSSKTIEEVVDILYRRSIGPAYDMASLANKRKQREDEYRLIYSQSNRFFYGRSALCIYARKVFNLKVERDESHQVERVRWTEFAYLQMKEPETMPQEVEPATEKELLRKLNEPLALDILDAY</sequence>
<dbReference type="EMBL" id="JAMPLM010000082">
    <property type="protein sequence ID" value="MEP1062708.1"/>
    <property type="molecule type" value="Genomic_DNA"/>
</dbReference>
<proteinExistence type="predicted"/>
<reference evidence="1 2" key="1">
    <citation type="submission" date="2022-04" db="EMBL/GenBank/DDBJ databases">
        <title>Positive selection, recombination, and allopatry shape intraspecific diversity of widespread and dominant cyanobacteria.</title>
        <authorList>
            <person name="Wei J."/>
            <person name="Shu W."/>
            <person name="Hu C."/>
        </authorList>
    </citation>
    <scope>NUCLEOTIDE SEQUENCE [LARGE SCALE GENOMIC DNA]</scope>
    <source>
        <strain evidence="1 2">AS-A4</strain>
    </source>
</reference>
<protein>
    <submittedName>
        <fullName evidence="1">Uncharacterized protein</fullName>
    </submittedName>
</protein>